<keyword evidence="11" id="KW-1185">Reference proteome</keyword>
<dbReference type="SUPFAM" id="SSF57501">
    <property type="entry name" value="Cystine-knot cytokines"/>
    <property type="match status" value="1"/>
</dbReference>
<dbReference type="InterPro" id="IPR017948">
    <property type="entry name" value="TGFb_CS"/>
</dbReference>
<keyword evidence="7" id="KW-0325">Glycoprotein</keyword>
<evidence type="ECO:0000256" key="5">
    <source>
        <dbReference type="ARBA" id="ARBA00023030"/>
    </source>
</evidence>
<reference evidence="10 11" key="2">
    <citation type="submission" date="2018-11" db="EMBL/GenBank/DDBJ databases">
        <authorList>
            <consortium name="Pathogen Informatics"/>
        </authorList>
    </citation>
    <scope>NUCLEOTIDE SEQUENCE [LARGE SCALE GENOMIC DNA]</scope>
    <source>
        <strain evidence="10 11">Egypt</strain>
    </source>
</reference>
<dbReference type="GO" id="GO:0005615">
    <property type="term" value="C:extracellular space"/>
    <property type="evidence" value="ECO:0007669"/>
    <property type="project" value="TreeGrafter"/>
</dbReference>
<feature type="domain" description="TGF-beta family profile" evidence="9">
    <location>
        <begin position="34"/>
        <end position="166"/>
    </location>
</feature>
<protein>
    <submittedName>
        <fullName evidence="12">TGF_BETA_2 domain-containing protein</fullName>
    </submittedName>
</protein>
<evidence type="ECO:0000256" key="3">
    <source>
        <dbReference type="ARBA" id="ARBA00022525"/>
    </source>
</evidence>
<evidence type="ECO:0000256" key="8">
    <source>
        <dbReference type="RuleBase" id="RU000354"/>
    </source>
</evidence>
<keyword evidence="6" id="KW-1015">Disulfide bond</keyword>
<evidence type="ECO:0000256" key="2">
    <source>
        <dbReference type="ARBA" id="ARBA00006656"/>
    </source>
</evidence>
<sequence>MFWQSDIPFSGRQTVANLTLTQSGEDQYQVRLKRVRRHTRYRDPNLQPKSVSRSHRTCSVHSMFVDFSQIGWDQWIISPARYDARMCLGQCPFPLGQAFHPSNHAVVQMLMHHLSPKSNSPTATRIHRPCCVPQKLAALHVLYHDRNGLVVLKVYDDMIVESCGCR</sequence>
<dbReference type="AlphaFoldDB" id="A0A183AU36"/>
<keyword evidence="4" id="KW-0732">Signal</keyword>
<dbReference type="PROSITE" id="PS51362">
    <property type="entry name" value="TGF_BETA_2"/>
    <property type="match status" value="1"/>
</dbReference>
<dbReference type="FunFam" id="2.10.90.10:FF:000001">
    <property type="entry name" value="Bone morphogenetic protein 4"/>
    <property type="match status" value="1"/>
</dbReference>
<dbReference type="PANTHER" id="PTHR11848">
    <property type="entry name" value="TGF-BETA FAMILY"/>
    <property type="match status" value="1"/>
</dbReference>
<evidence type="ECO:0000256" key="6">
    <source>
        <dbReference type="ARBA" id="ARBA00023157"/>
    </source>
</evidence>
<dbReference type="Gene3D" id="2.10.90.10">
    <property type="entry name" value="Cystine-knot cytokines"/>
    <property type="match status" value="1"/>
</dbReference>
<gene>
    <name evidence="10" type="ORF">ECPE_LOCUS10470</name>
</gene>
<name>A0A183AU36_9TREM</name>
<reference evidence="12" key="1">
    <citation type="submission" date="2016-06" db="UniProtKB">
        <authorList>
            <consortium name="WormBaseParasite"/>
        </authorList>
    </citation>
    <scope>IDENTIFICATION</scope>
</reference>
<evidence type="ECO:0000313" key="10">
    <source>
        <dbReference type="EMBL" id="VDP87101.1"/>
    </source>
</evidence>
<accession>A0A183AU36</accession>
<keyword evidence="5 8" id="KW-0339">Growth factor</keyword>
<dbReference type="InterPro" id="IPR029034">
    <property type="entry name" value="Cystine-knot_cytokine"/>
</dbReference>
<dbReference type="InterPro" id="IPR001839">
    <property type="entry name" value="TGF-b_C"/>
</dbReference>
<dbReference type="GO" id="GO:0008083">
    <property type="term" value="F:growth factor activity"/>
    <property type="evidence" value="ECO:0007669"/>
    <property type="project" value="UniProtKB-KW"/>
</dbReference>
<evidence type="ECO:0000259" key="9">
    <source>
        <dbReference type="PROSITE" id="PS51362"/>
    </source>
</evidence>
<dbReference type="SMART" id="SM00204">
    <property type="entry name" value="TGFB"/>
    <property type="match status" value="1"/>
</dbReference>
<dbReference type="PROSITE" id="PS00250">
    <property type="entry name" value="TGF_BETA_1"/>
    <property type="match status" value="1"/>
</dbReference>
<comment type="subcellular location">
    <subcellularLocation>
        <location evidence="1">Secreted</location>
    </subcellularLocation>
</comment>
<dbReference type="OrthoDB" id="5987191at2759"/>
<evidence type="ECO:0000256" key="7">
    <source>
        <dbReference type="ARBA" id="ARBA00023180"/>
    </source>
</evidence>
<dbReference type="WBParaSite" id="ECPE_0001050301-mRNA-1">
    <property type="protein sequence ID" value="ECPE_0001050301-mRNA-1"/>
    <property type="gene ID" value="ECPE_0001050301"/>
</dbReference>
<dbReference type="PANTHER" id="PTHR11848:SF302">
    <property type="entry name" value="TGF-BETA FAMILY PROFILE DOMAIN-CONTAINING PROTEIN"/>
    <property type="match status" value="1"/>
</dbReference>
<proteinExistence type="inferred from homology"/>
<organism evidence="12">
    <name type="scientific">Echinostoma caproni</name>
    <dbReference type="NCBI Taxonomy" id="27848"/>
    <lineage>
        <taxon>Eukaryota</taxon>
        <taxon>Metazoa</taxon>
        <taxon>Spiralia</taxon>
        <taxon>Lophotrochozoa</taxon>
        <taxon>Platyhelminthes</taxon>
        <taxon>Trematoda</taxon>
        <taxon>Digenea</taxon>
        <taxon>Plagiorchiida</taxon>
        <taxon>Echinostomata</taxon>
        <taxon>Echinostomatoidea</taxon>
        <taxon>Echinostomatidae</taxon>
        <taxon>Echinostoma</taxon>
    </lineage>
</organism>
<dbReference type="Proteomes" id="UP000272942">
    <property type="component" value="Unassembled WGS sequence"/>
</dbReference>
<dbReference type="GO" id="GO:0005125">
    <property type="term" value="F:cytokine activity"/>
    <property type="evidence" value="ECO:0007669"/>
    <property type="project" value="TreeGrafter"/>
</dbReference>
<dbReference type="InterPro" id="IPR015615">
    <property type="entry name" value="TGF-beta-rel"/>
</dbReference>
<dbReference type="Pfam" id="PF00019">
    <property type="entry name" value="TGF_beta"/>
    <property type="match status" value="1"/>
</dbReference>
<dbReference type="EMBL" id="UZAN01049124">
    <property type="protein sequence ID" value="VDP87101.1"/>
    <property type="molecule type" value="Genomic_DNA"/>
</dbReference>
<evidence type="ECO:0000313" key="12">
    <source>
        <dbReference type="WBParaSite" id="ECPE_0001050301-mRNA-1"/>
    </source>
</evidence>
<evidence type="ECO:0000256" key="1">
    <source>
        <dbReference type="ARBA" id="ARBA00004613"/>
    </source>
</evidence>
<comment type="similarity">
    <text evidence="2 8">Belongs to the TGF-beta family.</text>
</comment>
<evidence type="ECO:0000256" key="4">
    <source>
        <dbReference type="ARBA" id="ARBA00022729"/>
    </source>
</evidence>
<evidence type="ECO:0000313" key="11">
    <source>
        <dbReference type="Proteomes" id="UP000272942"/>
    </source>
</evidence>
<keyword evidence="3" id="KW-0964">Secreted</keyword>